<dbReference type="PANTHER" id="PTHR30151">
    <property type="entry name" value="ALKANE SULFONATE ABC TRANSPORTER-RELATED, MEMBRANE SUBUNIT"/>
    <property type="match status" value="1"/>
</dbReference>
<dbReference type="Pfam" id="PF00528">
    <property type="entry name" value="BPD_transp_1"/>
    <property type="match status" value="1"/>
</dbReference>
<feature type="transmembrane region" description="Helical" evidence="7">
    <location>
        <begin position="168"/>
        <end position="185"/>
    </location>
</feature>
<proteinExistence type="inferred from homology"/>
<protein>
    <submittedName>
        <fullName evidence="9">ABC transporter permease</fullName>
    </submittedName>
</protein>
<keyword evidence="10" id="KW-1185">Reference proteome</keyword>
<dbReference type="InterPro" id="IPR035906">
    <property type="entry name" value="MetI-like_sf"/>
</dbReference>
<dbReference type="SUPFAM" id="SSF161098">
    <property type="entry name" value="MetI-like"/>
    <property type="match status" value="1"/>
</dbReference>
<keyword evidence="4 7" id="KW-0812">Transmembrane</keyword>
<comment type="similarity">
    <text evidence="7">Belongs to the binding-protein-dependent transport system permease family.</text>
</comment>
<feature type="transmembrane region" description="Helical" evidence="7">
    <location>
        <begin position="192"/>
        <end position="213"/>
    </location>
</feature>
<feature type="transmembrane region" description="Helical" evidence="7">
    <location>
        <begin position="6"/>
        <end position="25"/>
    </location>
</feature>
<comment type="subcellular location">
    <subcellularLocation>
        <location evidence="1 7">Cell membrane</location>
        <topology evidence="1 7">Multi-pass membrane protein</topology>
    </subcellularLocation>
</comment>
<evidence type="ECO:0000256" key="1">
    <source>
        <dbReference type="ARBA" id="ARBA00004651"/>
    </source>
</evidence>
<evidence type="ECO:0000256" key="7">
    <source>
        <dbReference type="RuleBase" id="RU363032"/>
    </source>
</evidence>
<feature type="domain" description="ABC transmembrane type-1" evidence="8">
    <location>
        <begin position="62"/>
        <end position="242"/>
    </location>
</feature>
<evidence type="ECO:0000256" key="6">
    <source>
        <dbReference type="ARBA" id="ARBA00023136"/>
    </source>
</evidence>
<dbReference type="PANTHER" id="PTHR30151:SF25">
    <property type="entry name" value="TAURINE TRANSPORT SYSTEM PERMEASE PROTEIN TAUC"/>
    <property type="match status" value="1"/>
</dbReference>
<dbReference type="PROSITE" id="PS50928">
    <property type="entry name" value="ABC_TM1"/>
    <property type="match status" value="1"/>
</dbReference>
<evidence type="ECO:0000259" key="8">
    <source>
        <dbReference type="PROSITE" id="PS50928"/>
    </source>
</evidence>
<keyword evidence="3" id="KW-1003">Cell membrane</keyword>
<dbReference type="Gene3D" id="1.10.3720.10">
    <property type="entry name" value="MetI-like"/>
    <property type="match status" value="1"/>
</dbReference>
<feature type="transmembrane region" description="Helical" evidence="7">
    <location>
        <begin position="66"/>
        <end position="87"/>
    </location>
</feature>
<keyword evidence="5 7" id="KW-1133">Transmembrane helix</keyword>
<gene>
    <name evidence="9" type="ORF">FGK64_12435</name>
</gene>
<evidence type="ECO:0000313" key="9">
    <source>
        <dbReference type="EMBL" id="TMV13537.1"/>
    </source>
</evidence>
<evidence type="ECO:0000313" key="10">
    <source>
        <dbReference type="Proteomes" id="UP001191082"/>
    </source>
</evidence>
<name>A0ABY2XCT4_9RHOB</name>
<organism evidence="9 10">
    <name type="scientific">Arenibacterium halophilum</name>
    <dbReference type="NCBI Taxonomy" id="2583821"/>
    <lineage>
        <taxon>Bacteria</taxon>
        <taxon>Pseudomonadati</taxon>
        <taxon>Pseudomonadota</taxon>
        <taxon>Alphaproteobacteria</taxon>
        <taxon>Rhodobacterales</taxon>
        <taxon>Paracoccaceae</taxon>
        <taxon>Arenibacterium</taxon>
    </lineage>
</organism>
<keyword evidence="2 7" id="KW-0813">Transport</keyword>
<accession>A0ABY2XCT4</accession>
<keyword evidence="6 7" id="KW-0472">Membrane</keyword>
<sequence length="260" mass="27761">MLKRAAPLAGIGAGIAIPIALLAALEVAVGMGAVNRALVPAPSAVWTELVAIISRGKLWAPLGDTLSLMFTAYICASVLAVIVGVIMGRSRAAYNLLEPLVEVIRPLPKPALLPPLILFLGIGNEMKLVIVGLAVFFPVLINTIQGVRGVDPVLVDMARTFGYGPGRIATRIVLPAALPFIFTGLRISLGLGLILVVVAEMLAGTGGIGYLIVDMQRSFRVTSMYAWLFILAALGFALNFAFEWLERRLLFWSRQQEKGG</sequence>
<dbReference type="Proteomes" id="UP001191082">
    <property type="component" value="Unassembled WGS sequence"/>
</dbReference>
<dbReference type="RefSeq" id="WP_138864091.1">
    <property type="nucleotide sequence ID" value="NZ_VCPC01000002.1"/>
</dbReference>
<feature type="transmembrane region" description="Helical" evidence="7">
    <location>
        <begin position="225"/>
        <end position="245"/>
    </location>
</feature>
<comment type="caution">
    <text evidence="9">The sequence shown here is derived from an EMBL/GenBank/DDBJ whole genome shotgun (WGS) entry which is preliminary data.</text>
</comment>
<evidence type="ECO:0000256" key="5">
    <source>
        <dbReference type="ARBA" id="ARBA00022989"/>
    </source>
</evidence>
<dbReference type="CDD" id="cd06261">
    <property type="entry name" value="TM_PBP2"/>
    <property type="match status" value="1"/>
</dbReference>
<dbReference type="InterPro" id="IPR000515">
    <property type="entry name" value="MetI-like"/>
</dbReference>
<evidence type="ECO:0000256" key="4">
    <source>
        <dbReference type="ARBA" id="ARBA00022692"/>
    </source>
</evidence>
<reference evidence="9 10" key="1">
    <citation type="submission" date="2019-05" db="EMBL/GenBank/DDBJ databases">
        <title>Marivita sp. nov. isolated from sea sediment.</title>
        <authorList>
            <person name="Kim W."/>
        </authorList>
    </citation>
    <scope>NUCLEOTIDE SEQUENCE [LARGE SCALE GENOMIC DNA]</scope>
    <source>
        <strain evidence="9 10">CAU 1492</strain>
    </source>
</reference>
<feature type="transmembrane region" description="Helical" evidence="7">
    <location>
        <begin position="128"/>
        <end position="148"/>
    </location>
</feature>
<evidence type="ECO:0000256" key="3">
    <source>
        <dbReference type="ARBA" id="ARBA00022475"/>
    </source>
</evidence>
<dbReference type="EMBL" id="VCPC01000002">
    <property type="protein sequence ID" value="TMV13537.1"/>
    <property type="molecule type" value="Genomic_DNA"/>
</dbReference>
<evidence type="ECO:0000256" key="2">
    <source>
        <dbReference type="ARBA" id="ARBA00022448"/>
    </source>
</evidence>